<sequence>MVVSGRSRGMLGLGGLLALAVLLCGLPLQAQARWISFGGLDDAQAPDVQVLTSNVEKTVIAVEVPGVSVEDVVVGSARYQRLTLPECGTTVEVGSPELPMIRATIAIPFGAEPTLRVVERSSETHPGYRIYPFQQPTTDASDSRSFSIDHHVYGQNALYPATRAWLGDEGIWRDLNVVVIEVAPFRFNPATGDLEVTTSITVEILHNAGRDASFLQEGEAGISPRFERLYRGQVLNLDAIGVTGEVARPSVDDPGTQYLIITHPDFETAIQPLADWHQRRGLRTEVLVMNTTSYTQVKNEITNRYNNGELDYVLLVGDVNYIPVYYWSGHLSDIWYACITGSPDLYADLGLGRLSVTSASQVEDQVDKILLYAKSPPLGDWLMKVVLVAHKEGAPGKYVGCKEYIRNYIISGHGLTIDTIYGHLSSGTNAAVTAAINDGRNIVNYRGHGMTGYWQAWSYYNENWTTGNVYSLSNGEQTPIVFNIACNNHQIQYACLGEVWMSKYPGAAVASLGASDPSYTTPNHDFDKQLFDAIYNEAIWDIGYVLNDASYETMMLHGYYGQENTKMYFWLGDPATEVWTAIPSQLDGEHPGTVPLGPSSFTVTVTSGGSPVQGALVCASKGTEVHETGLTNFSGQVTLSIDVATPGELLVTATKHDYLAYEGEALVGDSPITITLVPDQTSVPRGGTLSLTAHVENTTNVQQTFDGWTMVELPNGNPFGPVAGPQTVTLGPYGSAQKALSHAVPMNAPLGMYTYFGYVGTYPGTVWDEDSFDFQVTTE</sequence>
<dbReference type="Gene3D" id="2.60.40.3800">
    <property type="match status" value="1"/>
</dbReference>
<dbReference type="InterPro" id="IPR013783">
    <property type="entry name" value="Ig-like_fold"/>
</dbReference>
<organism evidence="4 5">
    <name type="scientific">candidate division TA06 bacterium SM1_40</name>
    <dbReference type="NCBI Taxonomy" id="1703773"/>
    <lineage>
        <taxon>Bacteria</taxon>
        <taxon>Bacteria division TA06</taxon>
    </lineage>
</organism>
<dbReference type="Pfam" id="PF08126">
    <property type="entry name" value="Propeptide_C25"/>
    <property type="match status" value="1"/>
</dbReference>
<evidence type="ECO:0000256" key="1">
    <source>
        <dbReference type="ARBA" id="ARBA00022729"/>
    </source>
</evidence>
<dbReference type="InterPro" id="IPR038490">
    <property type="entry name" value="Gingipain_propep_sf"/>
</dbReference>
<evidence type="ECO:0000313" key="5">
    <source>
        <dbReference type="Proteomes" id="UP000051035"/>
    </source>
</evidence>
<proteinExistence type="predicted"/>
<protein>
    <recommendedName>
        <fullName evidence="6">Gingipain domain-containing protein</fullName>
    </recommendedName>
</protein>
<dbReference type="Gene3D" id="2.60.40.10">
    <property type="entry name" value="Immunoglobulins"/>
    <property type="match status" value="1"/>
</dbReference>
<dbReference type="Proteomes" id="UP000051035">
    <property type="component" value="Unassembled WGS sequence"/>
</dbReference>
<dbReference type="EMBL" id="LJVA01000011">
    <property type="protein sequence ID" value="KPL10809.1"/>
    <property type="molecule type" value="Genomic_DNA"/>
</dbReference>
<dbReference type="Pfam" id="PF01364">
    <property type="entry name" value="Peptidase_C25"/>
    <property type="match status" value="1"/>
</dbReference>
<feature type="domain" description="Gingipain propeptide" evidence="3">
    <location>
        <begin position="44"/>
        <end position="206"/>
    </location>
</feature>
<dbReference type="InterPro" id="IPR029030">
    <property type="entry name" value="Caspase-like_dom_sf"/>
</dbReference>
<keyword evidence="1" id="KW-0732">Signal</keyword>
<evidence type="ECO:0008006" key="6">
    <source>
        <dbReference type="Google" id="ProtNLM"/>
    </source>
</evidence>
<evidence type="ECO:0000259" key="3">
    <source>
        <dbReference type="Pfam" id="PF08126"/>
    </source>
</evidence>
<dbReference type="GO" id="GO:0004197">
    <property type="term" value="F:cysteine-type endopeptidase activity"/>
    <property type="evidence" value="ECO:0007669"/>
    <property type="project" value="InterPro"/>
</dbReference>
<evidence type="ECO:0000259" key="2">
    <source>
        <dbReference type="Pfam" id="PF01364"/>
    </source>
</evidence>
<dbReference type="GO" id="GO:0006508">
    <property type="term" value="P:proteolysis"/>
    <property type="evidence" value="ECO:0007669"/>
    <property type="project" value="InterPro"/>
</dbReference>
<dbReference type="InterPro" id="IPR012600">
    <property type="entry name" value="Propeptide_C25"/>
</dbReference>
<dbReference type="InterPro" id="IPR001769">
    <property type="entry name" value="Gingipain"/>
</dbReference>
<dbReference type="Gene3D" id="3.40.50.1460">
    <property type="match status" value="1"/>
</dbReference>
<comment type="caution">
    <text evidence="4">The sequence shown here is derived from an EMBL/GenBank/DDBJ whole genome shotgun (WGS) entry which is preliminary data.</text>
</comment>
<dbReference type="AlphaFoldDB" id="A0A0S8JM44"/>
<name>A0A0S8JM44_UNCT6</name>
<reference evidence="4 5" key="1">
    <citation type="journal article" date="2015" name="Microbiome">
        <title>Genomic resolution of linkages in carbon, nitrogen, and sulfur cycling among widespread estuary sediment bacteria.</title>
        <authorList>
            <person name="Baker B.J."/>
            <person name="Lazar C.S."/>
            <person name="Teske A.P."/>
            <person name="Dick G.J."/>
        </authorList>
    </citation>
    <scope>NUCLEOTIDE SEQUENCE [LARGE SCALE GENOMIC DNA]</scope>
    <source>
        <strain evidence="4">SM1_40</strain>
    </source>
</reference>
<dbReference type="SUPFAM" id="SSF52129">
    <property type="entry name" value="Caspase-like"/>
    <property type="match status" value="1"/>
</dbReference>
<feature type="domain" description="Gingipain" evidence="2">
    <location>
        <begin position="258"/>
        <end position="577"/>
    </location>
</feature>
<dbReference type="InterPro" id="IPR029031">
    <property type="entry name" value="Gingipain_N_sf"/>
</dbReference>
<accession>A0A0S8JM44</accession>
<dbReference type="Gene3D" id="3.40.50.10390">
    <property type="entry name" value="Gingipain r, domain 1"/>
    <property type="match status" value="1"/>
</dbReference>
<evidence type="ECO:0000313" key="4">
    <source>
        <dbReference type="EMBL" id="KPL10809.1"/>
    </source>
</evidence>
<gene>
    <name evidence="4" type="ORF">AMJ71_01775</name>
</gene>